<gene>
    <name evidence="1" type="ORF">FINKGBGL_00010</name>
</gene>
<dbReference type="AlphaFoldDB" id="A0A7G9YDH6"/>
<protein>
    <submittedName>
        <fullName evidence="1">Uncharacterized protein</fullName>
    </submittedName>
</protein>
<reference evidence="1" key="1">
    <citation type="submission" date="2020-06" db="EMBL/GenBank/DDBJ databases">
        <title>Unique genomic features of the anaerobic methanotrophic archaea.</title>
        <authorList>
            <person name="Chadwick G.L."/>
            <person name="Skennerton C.T."/>
            <person name="Laso-Perez R."/>
            <person name="Leu A.O."/>
            <person name="Speth D.R."/>
            <person name="Yu H."/>
            <person name="Morgan-Lang C."/>
            <person name="Hatzenpichler R."/>
            <person name="Goudeau D."/>
            <person name="Malmstrom R."/>
            <person name="Brazelton W.J."/>
            <person name="Woyke T."/>
            <person name="Hallam S.J."/>
            <person name="Tyson G.W."/>
            <person name="Wegener G."/>
            <person name="Boetius A."/>
            <person name="Orphan V."/>
        </authorList>
    </citation>
    <scope>NUCLEOTIDE SEQUENCE</scope>
</reference>
<name>A0A7G9YDH6_9EURY</name>
<sequence length="40" mass="4749">MYPENNKKSQFFVMVGRMHNAAKDMATVFFVFSRQPYCAR</sequence>
<accession>A0A7G9YDH6</accession>
<organism evidence="1">
    <name type="scientific">Candidatus Methanogaster sp. ANME-2c ERB4</name>
    <dbReference type="NCBI Taxonomy" id="2759911"/>
    <lineage>
        <taxon>Archaea</taxon>
        <taxon>Methanobacteriati</taxon>
        <taxon>Methanobacteriota</taxon>
        <taxon>Stenosarchaea group</taxon>
        <taxon>Methanomicrobia</taxon>
        <taxon>Methanosarcinales</taxon>
        <taxon>ANME-2 cluster</taxon>
        <taxon>Candidatus Methanogasteraceae</taxon>
        <taxon>Candidatus Methanogaster</taxon>
    </lineage>
</organism>
<evidence type="ECO:0000313" key="1">
    <source>
        <dbReference type="EMBL" id="QNO46060.1"/>
    </source>
</evidence>
<dbReference type="EMBL" id="MT631167">
    <property type="protein sequence ID" value="QNO46060.1"/>
    <property type="molecule type" value="Genomic_DNA"/>
</dbReference>
<proteinExistence type="predicted"/>